<organism evidence="1 2">
    <name type="scientific">Araneus ventricosus</name>
    <name type="common">Orbweaver spider</name>
    <name type="synonym">Epeira ventricosa</name>
    <dbReference type="NCBI Taxonomy" id="182803"/>
    <lineage>
        <taxon>Eukaryota</taxon>
        <taxon>Metazoa</taxon>
        <taxon>Ecdysozoa</taxon>
        <taxon>Arthropoda</taxon>
        <taxon>Chelicerata</taxon>
        <taxon>Arachnida</taxon>
        <taxon>Araneae</taxon>
        <taxon>Araneomorphae</taxon>
        <taxon>Entelegynae</taxon>
        <taxon>Araneoidea</taxon>
        <taxon>Araneidae</taxon>
        <taxon>Araneus</taxon>
    </lineage>
</organism>
<dbReference type="AlphaFoldDB" id="A0A4Y2JA19"/>
<evidence type="ECO:0000313" key="2">
    <source>
        <dbReference type="Proteomes" id="UP000499080"/>
    </source>
</evidence>
<accession>A0A4Y2JA19</accession>
<comment type="caution">
    <text evidence="1">The sequence shown here is derived from an EMBL/GenBank/DDBJ whole genome shotgun (WGS) entry which is preliminary data.</text>
</comment>
<proteinExistence type="predicted"/>
<keyword evidence="2" id="KW-1185">Reference proteome</keyword>
<reference evidence="1 2" key="1">
    <citation type="journal article" date="2019" name="Sci. Rep.">
        <title>Orb-weaving spider Araneus ventricosus genome elucidates the spidroin gene catalogue.</title>
        <authorList>
            <person name="Kono N."/>
            <person name="Nakamura H."/>
            <person name="Ohtoshi R."/>
            <person name="Moran D.A.P."/>
            <person name="Shinohara A."/>
            <person name="Yoshida Y."/>
            <person name="Fujiwara M."/>
            <person name="Mori M."/>
            <person name="Tomita M."/>
            <person name="Arakawa K."/>
        </authorList>
    </citation>
    <scope>NUCLEOTIDE SEQUENCE [LARGE SCALE GENOMIC DNA]</scope>
</reference>
<gene>
    <name evidence="1" type="ORF">AVEN_110007_1</name>
</gene>
<protein>
    <submittedName>
        <fullName evidence="1">Uncharacterized protein</fullName>
    </submittedName>
</protein>
<dbReference type="EMBL" id="BGPR01003360">
    <property type="protein sequence ID" value="GBM87123.1"/>
    <property type="molecule type" value="Genomic_DNA"/>
</dbReference>
<name>A0A4Y2JA19_ARAVE</name>
<sequence length="113" mass="12603">MTRTTPELADPLQTFIPLLEWHESSTSLDLGSTRFVYSSIGLKSAALKFQSRDSAFSHREPSSSPMDLGSTRFVYSSIGLKVRGSKVPKSRLCLQPSQTKLDSDGFRKHQVRV</sequence>
<evidence type="ECO:0000313" key="1">
    <source>
        <dbReference type="EMBL" id="GBM87123.1"/>
    </source>
</evidence>
<dbReference type="Proteomes" id="UP000499080">
    <property type="component" value="Unassembled WGS sequence"/>
</dbReference>